<protein>
    <submittedName>
        <fullName evidence="1">Uncharacterized protein</fullName>
    </submittedName>
</protein>
<dbReference type="STRING" id="543379.A0A232EDP2"/>
<proteinExistence type="predicted"/>
<dbReference type="PANTHER" id="PTHR45786:SF74">
    <property type="entry name" value="ATP-DEPENDENT DNA HELICASE"/>
    <property type="match status" value="1"/>
</dbReference>
<dbReference type="Proteomes" id="UP000215335">
    <property type="component" value="Unassembled WGS sequence"/>
</dbReference>
<reference evidence="1 2" key="1">
    <citation type="journal article" date="2017" name="Curr. Biol.">
        <title>The Evolution of Venom by Co-option of Single-Copy Genes.</title>
        <authorList>
            <person name="Martinson E.O."/>
            <person name="Mrinalini"/>
            <person name="Kelkar Y.D."/>
            <person name="Chang C.H."/>
            <person name="Werren J.H."/>
        </authorList>
    </citation>
    <scope>NUCLEOTIDE SEQUENCE [LARGE SCALE GENOMIC DNA]</scope>
    <source>
        <strain evidence="1 2">Alberta</strain>
        <tissue evidence="1">Whole body</tissue>
    </source>
</reference>
<evidence type="ECO:0000313" key="2">
    <source>
        <dbReference type="Proteomes" id="UP000215335"/>
    </source>
</evidence>
<accession>A0A232EDP2</accession>
<dbReference type="EMBL" id="NNAY01006163">
    <property type="protein sequence ID" value="OXU16454.1"/>
    <property type="molecule type" value="Genomic_DNA"/>
</dbReference>
<evidence type="ECO:0000313" key="1">
    <source>
        <dbReference type="EMBL" id="OXU16454.1"/>
    </source>
</evidence>
<comment type="caution">
    <text evidence="1">The sequence shown here is derived from an EMBL/GenBank/DDBJ whole genome shotgun (WGS) entry which is preliminary data.</text>
</comment>
<sequence>MASMEPELKFKVSLKYLTYSFASFMSNEIEQKGKSIYNIKIQGQICHVTPNTLKPDIHKTPKHSQFYIYDDQSAVEKRLNTNNNKKLIQSHIETLTKILKNNPIAKNYKHLHQIANIQNLPNYKMIFLLKNGQQKHVYNKPLTAECGAIIVSDSGLPENYDLCVYPKELPENHPQDTYLNKLSQFVDPMVFPLLFPSDLPTDQTK</sequence>
<gene>
    <name evidence="1" type="ORF">TSAR_006687</name>
</gene>
<organism evidence="1 2">
    <name type="scientific">Trichomalopsis sarcophagae</name>
    <dbReference type="NCBI Taxonomy" id="543379"/>
    <lineage>
        <taxon>Eukaryota</taxon>
        <taxon>Metazoa</taxon>
        <taxon>Ecdysozoa</taxon>
        <taxon>Arthropoda</taxon>
        <taxon>Hexapoda</taxon>
        <taxon>Insecta</taxon>
        <taxon>Pterygota</taxon>
        <taxon>Neoptera</taxon>
        <taxon>Endopterygota</taxon>
        <taxon>Hymenoptera</taxon>
        <taxon>Apocrita</taxon>
        <taxon>Proctotrupomorpha</taxon>
        <taxon>Chalcidoidea</taxon>
        <taxon>Pteromalidae</taxon>
        <taxon>Pteromalinae</taxon>
        <taxon>Trichomalopsis</taxon>
    </lineage>
</organism>
<dbReference type="PANTHER" id="PTHR45786">
    <property type="entry name" value="DNA BINDING PROTEIN-LIKE"/>
    <property type="match status" value="1"/>
</dbReference>
<keyword evidence="2" id="KW-1185">Reference proteome</keyword>
<name>A0A232EDP2_9HYME</name>
<dbReference type="AlphaFoldDB" id="A0A232EDP2"/>